<dbReference type="InterPro" id="IPR046357">
    <property type="entry name" value="PPIase_dom_sf"/>
</dbReference>
<proteinExistence type="inferred from homology"/>
<dbReference type="InterPro" id="IPR000297">
    <property type="entry name" value="PPIase_PpiC"/>
</dbReference>
<organism evidence="7 8">
    <name type="scientific">Actinobacillus delphinicola</name>
    <dbReference type="NCBI Taxonomy" id="51161"/>
    <lineage>
        <taxon>Bacteria</taxon>
        <taxon>Pseudomonadati</taxon>
        <taxon>Pseudomonadota</taxon>
        <taxon>Gammaproteobacteria</taxon>
        <taxon>Pasteurellales</taxon>
        <taxon>Pasteurellaceae</taxon>
        <taxon>Actinobacillus</taxon>
    </lineage>
</organism>
<evidence type="ECO:0000256" key="5">
    <source>
        <dbReference type="PROSITE-ProRule" id="PRU00278"/>
    </source>
</evidence>
<evidence type="ECO:0000256" key="4">
    <source>
        <dbReference type="ARBA" id="ARBA00023110"/>
    </source>
</evidence>
<evidence type="ECO:0000256" key="1">
    <source>
        <dbReference type="ARBA" id="ARBA00000971"/>
    </source>
</evidence>
<dbReference type="PANTHER" id="PTHR47245:SF2">
    <property type="entry name" value="PEPTIDYL-PROLYL CIS-TRANS ISOMERASE HP_0175-RELATED"/>
    <property type="match status" value="1"/>
</dbReference>
<dbReference type="SUPFAM" id="SSF54534">
    <property type="entry name" value="FKBP-like"/>
    <property type="match status" value="1"/>
</dbReference>
<accession>A0A448TV32</accession>
<name>A0A448TV32_9PAST</name>
<dbReference type="PANTHER" id="PTHR47245">
    <property type="entry name" value="PEPTIDYLPROLYL ISOMERASE"/>
    <property type="match status" value="1"/>
</dbReference>
<evidence type="ECO:0000259" key="6">
    <source>
        <dbReference type="PROSITE" id="PS50198"/>
    </source>
</evidence>
<dbReference type="Pfam" id="PF00639">
    <property type="entry name" value="Rotamase"/>
    <property type="match status" value="1"/>
</dbReference>
<dbReference type="EC" id="5.2.1.8" evidence="3"/>
<evidence type="ECO:0000313" key="8">
    <source>
        <dbReference type="Proteomes" id="UP000279799"/>
    </source>
</evidence>
<keyword evidence="8" id="KW-1185">Reference proteome</keyword>
<dbReference type="EMBL" id="LR134510">
    <property type="protein sequence ID" value="VEJ09789.1"/>
    <property type="molecule type" value="Genomic_DNA"/>
</dbReference>
<comment type="similarity">
    <text evidence="2">Belongs to the PpiC/parvulin rotamase family.</text>
</comment>
<feature type="domain" description="PpiC" evidence="6">
    <location>
        <begin position="115"/>
        <end position="218"/>
    </location>
</feature>
<dbReference type="RefSeq" id="WP_126600006.1">
    <property type="nucleotide sequence ID" value="NZ_LR134510.1"/>
</dbReference>
<evidence type="ECO:0000256" key="3">
    <source>
        <dbReference type="ARBA" id="ARBA00013194"/>
    </source>
</evidence>
<reference evidence="7 8" key="1">
    <citation type="submission" date="2018-12" db="EMBL/GenBank/DDBJ databases">
        <authorList>
            <consortium name="Pathogen Informatics"/>
        </authorList>
    </citation>
    <scope>NUCLEOTIDE SEQUENCE [LARGE SCALE GENOMIC DNA]</scope>
    <source>
        <strain evidence="7 8">NCTC12871</strain>
    </source>
</reference>
<dbReference type="GO" id="GO:0003755">
    <property type="term" value="F:peptidyl-prolyl cis-trans isomerase activity"/>
    <property type="evidence" value="ECO:0007669"/>
    <property type="project" value="UniProtKB-KW"/>
</dbReference>
<dbReference type="Gene3D" id="3.10.50.40">
    <property type="match status" value="1"/>
</dbReference>
<sequence length="268" mass="30741">MNIINLRPGEQLLDLSNPFPKIMVNGVQIKEEDVAREMLHHPAKTRLEAREKAAQALVIQELLRQACIEQGIDLNKDNEEEAIACLLEKNIQPQSVSEEDCVRFYKTNPQRFFTAPLVVARHILFAADKDDLEMRAEKRNKAEEILAYLKKAPDIKAAFLESVNLSDCRSRDEGGLLGQINSGDTVPEFERQIFVLNEGLSPKLIETRYGYHIVFIEKHINGKKVNYEVSKSQIYNYLAECRYRQAVNIYLHLLVEKAQISGIELQLY</sequence>
<gene>
    <name evidence="7" type="primary">cbf2</name>
    <name evidence="7" type="ORF">NCTC12871_01274</name>
</gene>
<keyword evidence="4 5" id="KW-0697">Rotamase</keyword>
<comment type="catalytic activity">
    <reaction evidence="1">
        <text>[protein]-peptidylproline (omega=180) = [protein]-peptidylproline (omega=0)</text>
        <dbReference type="Rhea" id="RHEA:16237"/>
        <dbReference type="Rhea" id="RHEA-COMP:10747"/>
        <dbReference type="Rhea" id="RHEA-COMP:10748"/>
        <dbReference type="ChEBI" id="CHEBI:83833"/>
        <dbReference type="ChEBI" id="CHEBI:83834"/>
        <dbReference type="EC" id="5.2.1.8"/>
    </reaction>
</comment>
<evidence type="ECO:0000256" key="2">
    <source>
        <dbReference type="ARBA" id="ARBA00007656"/>
    </source>
</evidence>
<protein>
    <recommendedName>
        <fullName evidence="3">peptidylprolyl isomerase</fullName>
        <ecNumber evidence="3">5.2.1.8</ecNumber>
    </recommendedName>
</protein>
<dbReference type="Proteomes" id="UP000279799">
    <property type="component" value="Chromosome"/>
</dbReference>
<evidence type="ECO:0000313" key="7">
    <source>
        <dbReference type="EMBL" id="VEJ09789.1"/>
    </source>
</evidence>
<dbReference type="KEGG" id="adp:NCTC12871_01274"/>
<keyword evidence="5 7" id="KW-0413">Isomerase</keyword>
<dbReference type="SUPFAM" id="SSF109998">
    <property type="entry name" value="Triger factor/SurA peptide-binding domain-like"/>
    <property type="match status" value="1"/>
</dbReference>
<dbReference type="AlphaFoldDB" id="A0A448TV32"/>
<dbReference type="InterPro" id="IPR027304">
    <property type="entry name" value="Trigger_fact/SurA_dom_sf"/>
</dbReference>
<dbReference type="OrthoDB" id="9769613at2"/>
<dbReference type="PROSITE" id="PS50198">
    <property type="entry name" value="PPIC_PPIASE_2"/>
    <property type="match status" value="1"/>
</dbReference>
<dbReference type="InterPro" id="IPR050245">
    <property type="entry name" value="PrsA_foldase"/>
</dbReference>